<comment type="subcellular location">
    <subcellularLocation>
        <location evidence="1">Membrane</location>
    </subcellularLocation>
</comment>
<dbReference type="OrthoDB" id="425344at2759"/>
<dbReference type="InterPro" id="IPR000162">
    <property type="entry name" value="GPCR_3_mtglu_rcpt"/>
</dbReference>
<evidence type="ECO:0000256" key="5">
    <source>
        <dbReference type="ARBA" id="ARBA00023136"/>
    </source>
</evidence>
<protein>
    <recommendedName>
        <fullName evidence="8">Receptor ligand binding region domain-containing protein</fullName>
    </recommendedName>
</protein>
<dbReference type="AlphaFoldDB" id="A0A401PN66"/>
<evidence type="ECO:0000256" key="3">
    <source>
        <dbReference type="ARBA" id="ARBA00022729"/>
    </source>
</evidence>
<dbReference type="GO" id="GO:0016020">
    <property type="term" value="C:membrane"/>
    <property type="evidence" value="ECO:0007669"/>
    <property type="project" value="UniProtKB-SubCell"/>
</dbReference>
<name>A0A401PN66_SCYTO</name>
<dbReference type="InterPro" id="IPR000202">
    <property type="entry name" value="GPCR_3_mGluR5"/>
</dbReference>
<dbReference type="SUPFAM" id="SSF53822">
    <property type="entry name" value="Periplasmic binding protein-like I"/>
    <property type="match status" value="1"/>
</dbReference>
<keyword evidence="3" id="KW-0732">Signal</keyword>
<comment type="caution">
    <text evidence="9">The sequence shown here is derived from an EMBL/GenBank/DDBJ whole genome shotgun (WGS) entry which is preliminary data.</text>
</comment>
<organism evidence="9 10">
    <name type="scientific">Scyliorhinus torazame</name>
    <name type="common">Cloudy catshark</name>
    <name type="synonym">Catulus torazame</name>
    <dbReference type="NCBI Taxonomy" id="75743"/>
    <lineage>
        <taxon>Eukaryota</taxon>
        <taxon>Metazoa</taxon>
        <taxon>Chordata</taxon>
        <taxon>Craniata</taxon>
        <taxon>Vertebrata</taxon>
        <taxon>Chondrichthyes</taxon>
        <taxon>Elasmobranchii</taxon>
        <taxon>Galeomorphii</taxon>
        <taxon>Galeoidea</taxon>
        <taxon>Carcharhiniformes</taxon>
        <taxon>Scyliorhinidae</taxon>
        <taxon>Scyliorhinus</taxon>
    </lineage>
</organism>
<dbReference type="STRING" id="75743.A0A401PN66"/>
<evidence type="ECO:0000313" key="10">
    <source>
        <dbReference type="Proteomes" id="UP000288216"/>
    </source>
</evidence>
<dbReference type="PANTHER" id="PTHR24060">
    <property type="entry name" value="METABOTROPIC GLUTAMATE RECEPTOR"/>
    <property type="match status" value="1"/>
</dbReference>
<dbReference type="InterPro" id="IPR001828">
    <property type="entry name" value="ANF_lig-bd_rcpt"/>
</dbReference>
<dbReference type="GO" id="GO:0008066">
    <property type="term" value="F:glutamate receptor activity"/>
    <property type="evidence" value="ECO:0007669"/>
    <property type="project" value="UniProtKB-ARBA"/>
</dbReference>
<keyword evidence="5" id="KW-0472">Membrane</keyword>
<evidence type="ECO:0000313" key="9">
    <source>
        <dbReference type="EMBL" id="GCB74548.1"/>
    </source>
</evidence>
<dbReference type="GO" id="GO:0007216">
    <property type="term" value="P:G protein-coupled glutamate receptor signaling pathway"/>
    <property type="evidence" value="ECO:0007669"/>
    <property type="project" value="UniProtKB-ARBA"/>
</dbReference>
<proteinExistence type="predicted"/>
<dbReference type="PRINTS" id="PR01055">
    <property type="entry name" value="MTABOTROPC5R"/>
</dbReference>
<feature type="domain" description="Receptor ligand binding region" evidence="8">
    <location>
        <begin position="5"/>
        <end position="172"/>
    </location>
</feature>
<dbReference type="InterPro" id="IPR050726">
    <property type="entry name" value="mGluR"/>
</dbReference>
<accession>A0A401PN66</accession>
<dbReference type="Proteomes" id="UP000288216">
    <property type="component" value="Unassembled WGS sequence"/>
</dbReference>
<evidence type="ECO:0000256" key="4">
    <source>
        <dbReference type="ARBA" id="ARBA00022989"/>
    </source>
</evidence>
<keyword evidence="6" id="KW-1015">Disulfide bond</keyword>
<dbReference type="InterPro" id="IPR028082">
    <property type="entry name" value="Peripla_BP_I"/>
</dbReference>
<evidence type="ECO:0000256" key="2">
    <source>
        <dbReference type="ARBA" id="ARBA00022692"/>
    </source>
</evidence>
<evidence type="ECO:0000256" key="6">
    <source>
        <dbReference type="ARBA" id="ARBA00023157"/>
    </source>
</evidence>
<sequence length="267" mass="30761">MLKIDGWADRYDVTDGYQREATGGITIKLQSPDVEWFDEYYLKLRPENHDSNPWFQEFWQYRFQCRLKNQELDNLEYNRTCDGSESLKDQYVQDTKMGFVINAIYSMAHALHNMQQSLCPGVNGLCEAMKPIDGRILLDFLMRINFTGVSGDIISFDENGDSPGRYEIMNFKTLEKEQFDYVNVGSWDNGELKMADNKIWPSKNLVVRSVCSDPCEKGEIKVIRKGEQTNDWGGKAMRGPKDGYHHEELSYKASIVARKVDALGMAM</sequence>
<keyword evidence="10" id="KW-1185">Reference proteome</keyword>
<evidence type="ECO:0000259" key="8">
    <source>
        <dbReference type="Pfam" id="PF01094"/>
    </source>
</evidence>
<dbReference type="EMBL" id="BFAA01001011">
    <property type="protein sequence ID" value="GCB74548.1"/>
    <property type="molecule type" value="Genomic_DNA"/>
</dbReference>
<dbReference type="FunFam" id="3.40.50.2300:FF:000219">
    <property type="entry name" value="Glutamate metabotropic receptor 5"/>
    <property type="match status" value="1"/>
</dbReference>
<gene>
    <name evidence="9" type="ORF">scyTo_0003639</name>
</gene>
<evidence type="ECO:0000256" key="7">
    <source>
        <dbReference type="ARBA" id="ARBA00023180"/>
    </source>
</evidence>
<evidence type="ECO:0000256" key="1">
    <source>
        <dbReference type="ARBA" id="ARBA00004370"/>
    </source>
</evidence>
<dbReference type="OMA" id="NFRRIWI"/>
<keyword evidence="2" id="KW-0812">Transmembrane</keyword>
<keyword evidence="4" id="KW-1133">Transmembrane helix</keyword>
<dbReference type="Gene3D" id="3.40.50.2300">
    <property type="match status" value="2"/>
</dbReference>
<reference evidence="9 10" key="1">
    <citation type="journal article" date="2018" name="Nat. Ecol. Evol.">
        <title>Shark genomes provide insights into elasmobranch evolution and the origin of vertebrates.</title>
        <authorList>
            <person name="Hara Y"/>
            <person name="Yamaguchi K"/>
            <person name="Onimaru K"/>
            <person name="Kadota M"/>
            <person name="Koyanagi M"/>
            <person name="Keeley SD"/>
            <person name="Tatsumi K"/>
            <person name="Tanaka K"/>
            <person name="Motone F"/>
            <person name="Kageyama Y"/>
            <person name="Nozu R"/>
            <person name="Adachi N"/>
            <person name="Nishimura O"/>
            <person name="Nakagawa R"/>
            <person name="Tanegashima C"/>
            <person name="Kiyatake I"/>
            <person name="Matsumoto R"/>
            <person name="Murakumo K"/>
            <person name="Nishida K"/>
            <person name="Terakita A"/>
            <person name="Kuratani S"/>
            <person name="Sato K"/>
            <person name="Hyodo S Kuraku.S."/>
        </authorList>
    </citation>
    <scope>NUCLEOTIDE SEQUENCE [LARGE SCALE GENOMIC DNA]</scope>
</reference>
<dbReference type="Pfam" id="PF01094">
    <property type="entry name" value="ANF_receptor"/>
    <property type="match status" value="1"/>
</dbReference>
<keyword evidence="7" id="KW-0325">Glycoprotein</keyword>
<dbReference type="PRINTS" id="PR00593">
    <property type="entry name" value="MTABOTROPICR"/>
</dbReference>
<dbReference type="GO" id="GO:0004930">
    <property type="term" value="F:G protein-coupled receptor activity"/>
    <property type="evidence" value="ECO:0007669"/>
    <property type="project" value="UniProtKB-ARBA"/>
</dbReference>